<dbReference type="GO" id="GO:0016747">
    <property type="term" value="F:acyltransferase activity, transferring groups other than amino-acyl groups"/>
    <property type="evidence" value="ECO:0007669"/>
    <property type="project" value="InterPro"/>
</dbReference>
<proteinExistence type="predicted"/>
<sequence>MDIKRLSLPDAAAFQDLRVYALRESPAAFGSSLEEEQERPQASTEAFLSAAAIFGAFADGALLGTAALLREPRQKESHRAALIGVYVRPEQRGRGLARRLAQTVVDHARSLPDLRLLTLDVTETNTQAIALYESLGFQRYGVLPEATCVDGVFYGQVEMVCRLSDLPPGR</sequence>
<evidence type="ECO:0000256" key="2">
    <source>
        <dbReference type="ARBA" id="ARBA00023315"/>
    </source>
</evidence>
<dbReference type="SUPFAM" id="SSF55729">
    <property type="entry name" value="Acyl-CoA N-acyltransferases (Nat)"/>
    <property type="match status" value="1"/>
</dbReference>
<evidence type="ECO:0000259" key="3">
    <source>
        <dbReference type="PROSITE" id="PS51186"/>
    </source>
</evidence>
<reference evidence="4 5" key="1">
    <citation type="submission" date="2020-08" db="EMBL/GenBank/DDBJ databases">
        <title>Genomic Encyclopedia of Type Strains, Phase III (KMG-III): the genomes of soil and plant-associated and newly described type strains.</title>
        <authorList>
            <person name="Whitman W."/>
        </authorList>
    </citation>
    <scope>NUCLEOTIDE SEQUENCE [LARGE SCALE GENOMIC DNA]</scope>
    <source>
        <strain evidence="4 5">CECT 8897</strain>
    </source>
</reference>
<keyword evidence="1" id="KW-0808">Transferase</keyword>
<dbReference type="CDD" id="cd04301">
    <property type="entry name" value="NAT_SF"/>
    <property type="match status" value="1"/>
</dbReference>
<keyword evidence="4" id="KW-0687">Ribonucleoprotein</keyword>
<dbReference type="EMBL" id="JACHXD010000003">
    <property type="protein sequence ID" value="MBB3118331.1"/>
    <property type="molecule type" value="Genomic_DNA"/>
</dbReference>
<organism evidence="4 5">
    <name type="scientific">Pseudoduganella violacea</name>
    <dbReference type="NCBI Taxonomy" id="1715466"/>
    <lineage>
        <taxon>Bacteria</taxon>
        <taxon>Pseudomonadati</taxon>
        <taxon>Pseudomonadota</taxon>
        <taxon>Betaproteobacteria</taxon>
        <taxon>Burkholderiales</taxon>
        <taxon>Oxalobacteraceae</taxon>
        <taxon>Telluria group</taxon>
        <taxon>Pseudoduganella</taxon>
    </lineage>
</organism>
<gene>
    <name evidence="4" type="ORF">FHS03_001362</name>
</gene>
<dbReference type="InterPro" id="IPR050832">
    <property type="entry name" value="Bact_Acetyltransf"/>
</dbReference>
<evidence type="ECO:0000313" key="5">
    <source>
        <dbReference type="Proteomes" id="UP000541535"/>
    </source>
</evidence>
<keyword evidence="5" id="KW-1185">Reference proteome</keyword>
<dbReference type="RefSeq" id="WP_183440264.1">
    <property type="nucleotide sequence ID" value="NZ_JACHXD010000003.1"/>
</dbReference>
<dbReference type="InterPro" id="IPR016181">
    <property type="entry name" value="Acyl_CoA_acyltransferase"/>
</dbReference>
<dbReference type="GO" id="GO:0005840">
    <property type="term" value="C:ribosome"/>
    <property type="evidence" value="ECO:0007669"/>
    <property type="project" value="UniProtKB-KW"/>
</dbReference>
<evidence type="ECO:0000313" key="4">
    <source>
        <dbReference type="EMBL" id="MBB3118331.1"/>
    </source>
</evidence>
<name>A0A7W5B8F8_9BURK</name>
<dbReference type="PANTHER" id="PTHR43877">
    <property type="entry name" value="AMINOALKYLPHOSPHONATE N-ACETYLTRANSFERASE-RELATED-RELATED"/>
    <property type="match status" value="1"/>
</dbReference>
<keyword evidence="4" id="KW-0689">Ribosomal protein</keyword>
<accession>A0A7W5B8F8</accession>
<keyword evidence="2" id="KW-0012">Acyltransferase</keyword>
<dbReference type="InterPro" id="IPR000182">
    <property type="entry name" value="GNAT_dom"/>
</dbReference>
<dbReference type="AlphaFoldDB" id="A0A7W5B8F8"/>
<dbReference type="Proteomes" id="UP000541535">
    <property type="component" value="Unassembled WGS sequence"/>
</dbReference>
<comment type="caution">
    <text evidence="4">The sequence shown here is derived from an EMBL/GenBank/DDBJ whole genome shotgun (WGS) entry which is preliminary data.</text>
</comment>
<dbReference type="PROSITE" id="PS51186">
    <property type="entry name" value="GNAT"/>
    <property type="match status" value="1"/>
</dbReference>
<dbReference type="Gene3D" id="3.40.630.30">
    <property type="match status" value="1"/>
</dbReference>
<dbReference type="Pfam" id="PF00583">
    <property type="entry name" value="Acetyltransf_1"/>
    <property type="match status" value="1"/>
</dbReference>
<evidence type="ECO:0000256" key="1">
    <source>
        <dbReference type="ARBA" id="ARBA00022679"/>
    </source>
</evidence>
<protein>
    <submittedName>
        <fullName evidence="4">Ribosomal protein S18 acetylase RimI-like enzyme</fullName>
    </submittedName>
</protein>
<feature type="domain" description="N-acetyltransferase" evidence="3">
    <location>
        <begin position="1"/>
        <end position="164"/>
    </location>
</feature>